<evidence type="ECO:0000313" key="2">
    <source>
        <dbReference type="EMBL" id="KAJ7618579.1"/>
    </source>
</evidence>
<name>A0AAD7BE54_9AGAR</name>
<sequence>MAIYQPLYQLISSNPNEDVSATPKAGSRRKLVLGLRIALAAVVVLSVGVWLMNGTSSSAATLPQKSRPSKRVYLRAGGLTREGLGSYFHHFKTSIVLSRALDSELVLAFTESDHHYSTSDILNFNAPVPPMDTTKACSLTDYIANEGREGLVRALCAGNPQAEKDINDIKDYLADCTSIIDPPRRYTTQDLNGCIAEWTRERLALPPPSSPIAPLPLCFPPSRPITIAAHIRWGDTGHSDTLPTHFRGSMPLPAIAGVVSDLRALAGEANVKLTLAIESASPSIIGQLNDPEVGMGLAPFEILDTGEPWADLQQLSNHDILLLGESSSGVLAHMIAPAGGLTIAEMDGHKYDNTSDIGRALLRINDYNPEWLRRQVFGEFEAVD</sequence>
<gene>
    <name evidence="2" type="ORF">FB45DRAFT_1033779</name>
</gene>
<dbReference type="EMBL" id="JARKIF010000019">
    <property type="protein sequence ID" value="KAJ7618579.1"/>
    <property type="molecule type" value="Genomic_DNA"/>
</dbReference>
<accession>A0AAD7BE54</accession>
<protein>
    <submittedName>
        <fullName evidence="2">Uncharacterized protein</fullName>
    </submittedName>
</protein>
<keyword evidence="1" id="KW-0812">Transmembrane</keyword>
<keyword evidence="1" id="KW-0472">Membrane</keyword>
<dbReference type="Proteomes" id="UP001221142">
    <property type="component" value="Unassembled WGS sequence"/>
</dbReference>
<comment type="caution">
    <text evidence="2">The sequence shown here is derived from an EMBL/GenBank/DDBJ whole genome shotgun (WGS) entry which is preliminary data.</text>
</comment>
<keyword evidence="3" id="KW-1185">Reference proteome</keyword>
<evidence type="ECO:0000256" key="1">
    <source>
        <dbReference type="SAM" id="Phobius"/>
    </source>
</evidence>
<reference evidence="2" key="1">
    <citation type="submission" date="2023-03" db="EMBL/GenBank/DDBJ databases">
        <title>Massive genome expansion in bonnet fungi (Mycena s.s.) driven by repeated elements and novel gene families across ecological guilds.</title>
        <authorList>
            <consortium name="Lawrence Berkeley National Laboratory"/>
            <person name="Harder C.B."/>
            <person name="Miyauchi S."/>
            <person name="Viragh M."/>
            <person name="Kuo A."/>
            <person name="Thoen E."/>
            <person name="Andreopoulos B."/>
            <person name="Lu D."/>
            <person name="Skrede I."/>
            <person name="Drula E."/>
            <person name="Henrissat B."/>
            <person name="Morin E."/>
            <person name="Kohler A."/>
            <person name="Barry K."/>
            <person name="LaButti K."/>
            <person name="Morin E."/>
            <person name="Salamov A."/>
            <person name="Lipzen A."/>
            <person name="Mereny Z."/>
            <person name="Hegedus B."/>
            <person name="Baldrian P."/>
            <person name="Stursova M."/>
            <person name="Weitz H."/>
            <person name="Taylor A."/>
            <person name="Grigoriev I.V."/>
            <person name="Nagy L.G."/>
            <person name="Martin F."/>
            <person name="Kauserud H."/>
        </authorList>
    </citation>
    <scope>NUCLEOTIDE SEQUENCE</scope>
    <source>
        <strain evidence="2">9284</strain>
    </source>
</reference>
<evidence type="ECO:0000313" key="3">
    <source>
        <dbReference type="Proteomes" id="UP001221142"/>
    </source>
</evidence>
<feature type="transmembrane region" description="Helical" evidence="1">
    <location>
        <begin position="33"/>
        <end position="52"/>
    </location>
</feature>
<proteinExistence type="predicted"/>
<organism evidence="2 3">
    <name type="scientific">Roridomyces roridus</name>
    <dbReference type="NCBI Taxonomy" id="1738132"/>
    <lineage>
        <taxon>Eukaryota</taxon>
        <taxon>Fungi</taxon>
        <taxon>Dikarya</taxon>
        <taxon>Basidiomycota</taxon>
        <taxon>Agaricomycotina</taxon>
        <taxon>Agaricomycetes</taxon>
        <taxon>Agaricomycetidae</taxon>
        <taxon>Agaricales</taxon>
        <taxon>Marasmiineae</taxon>
        <taxon>Mycenaceae</taxon>
        <taxon>Roridomyces</taxon>
    </lineage>
</organism>
<keyword evidence="1" id="KW-1133">Transmembrane helix</keyword>
<dbReference type="AlphaFoldDB" id="A0AAD7BE54"/>